<dbReference type="InterPro" id="IPR050382">
    <property type="entry name" value="MFS_Na/Anion_cotransporter"/>
</dbReference>
<keyword evidence="2 5" id="KW-0812">Transmembrane</keyword>
<reference evidence="7" key="1">
    <citation type="submission" date="2020-11" db="EMBL/GenBank/DDBJ databases">
        <authorList>
            <person name="Tran Van P."/>
        </authorList>
    </citation>
    <scope>NUCLEOTIDE SEQUENCE</scope>
</reference>
<evidence type="ECO:0000313" key="7">
    <source>
        <dbReference type="EMBL" id="CAD7642211.1"/>
    </source>
</evidence>
<feature type="non-terminal residue" evidence="7">
    <location>
        <position position="243"/>
    </location>
</feature>
<keyword evidence="3 5" id="KW-1133">Transmembrane helix</keyword>
<organism evidence="7">
    <name type="scientific">Medioppia subpectinata</name>
    <dbReference type="NCBI Taxonomy" id="1979941"/>
    <lineage>
        <taxon>Eukaryota</taxon>
        <taxon>Metazoa</taxon>
        <taxon>Ecdysozoa</taxon>
        <taxon>Arthropoda</taxon>
        <taxon>Chelicerata</taxon>
        <taxon>Arachnida</taxon>
        <taxon>Acari</taxon>
        <taxon>Acariformes</taxon>
        <taxon>Sarcoptiformes</taxon>
        <taxon>Oribatida</taxon>
        <taxon>Brachypylina</taxon>
        <taxon>Oppioidea</taxon>
        <taxon>Oppiidae</taxon>
        <taxon>Medioppia</taxon>
    </lineage>
</organism>
<comment type="subcellular location">
    <subcellularLocation>
        <location evidence="1">Membrane</location>
        <topology evidence="1">Multi-pass membrane protein</topology>
    </subcellularLocation>
</comment>
<feature type="transmembrane region" description="Helical" evidence="5">
    <location>
        <begin position="49"/>
        <end position="68"/>
    </location>
</feature>
<accession>A0A7R9QFE1</accession>
<dbReference type="PANTHER" id="PTHR11662">
    <property type="entry name" value="SOLUTE CARRIER FAMILY 17"/>
    <property type="match status" value="1"/>
</dbReference>
<gene>
    <name evidence="7" type="ORF">OSB1V03_LOCUS19041</name>
</gene>
<feature type="non-terminal residue" evidence="7">
    <location>
        <position position="1"/>
    </location>
</feature>
<protein>
    <recommendedName>
        <fullName evidence="6">Major facilitator superfamily (MFS) profile domain-containing protein</fullName>
    </recommendedName>
</protein>
<dbReference type="SUPFAM" id="SSF103473">
    <property type="entry name" value="MFS general substrate transporter"/>
    <property type="match status" value="1"/>
</dbReference>
<dbReference type="InterPro" id="IPR020846">
    <property type="entry name" value="MFS_dom"/>
</dbReference>
<evidence type="ECO:0000256" key="2">
    <source>
        <dbReference type="ARBA" id="ARBA00022692"/>
    </source>
</evidence>
<dbReference type="AlphaFoldDB" id="A0A7R9QFE1"/>
<dbReference type="Gene3D" id="1.20.1250.20">
    <property type="entry name" value="MFS general substrate transporter like domains"/>
    <property type="match status" value="1"/>
</dbReference>
<evidence type="ECO:0000256" key="4">
    <source>
        <dbReference type="ARBA" id="ARBA00023136"/>
    </source>
</evidence>
<dbReference type="OrthoDB" id="5086884at2759"/>
<dbReference type="PANTHER" id="PTHR11662:SF399">
    <property type="entry name" value="FI19708P1-RELATED"/>
    <property type="match status" value="1"/>
</dbReference>
<dbReference type="GO" id="GO:0016020">
    <property type="term" value="C:membrane"/>
    <property type="evidence" value="ECO:0007669"/>
    <property type="project" value="UniProtKB-SubCell"/>
</dbReference>
<keyword evidence="4 5" id="KW-0472">Membrane</keyword>
<dbReference type="EMBL" id="CAJPIZ010026748">
    <property type="protein sequence ID" value="CAG2119092.1"/>
    <property type="molecule type" value="Genomic_DNA"/>
</dbReference>
<dbReference type="EMBL" id="OC881323">
    <property type="protein sequence ID" value="CAD7642211.1"/>
    <property type="molecule type" value="Genomic_DNA"/>
</dbReference>
<feature type="transmembrane region" description="Helical" evidence="5">
    <location>
        <begin position="144"/>
        <end position="167"/>
    </location>
</feature>
<dbReference type="PROSITE" id="PS50850">
    <property type="entry name" value="MFS"/>
    <property type="match status" value="1"/>
</dbReference>
<dbReference type="InterPro" id="IPR036259">
    <property type="entry name" value="MFS_trans_sf"/>
</dbReference>
<dbReference type="Proteomes" id="UP000759131">
    <property type="component" value="Unassembled WGS sequence"/>
</dbReference>
<sequence length="243" mass="27378">IPEYAPEFTGTVFGITNTLASSMGFLAPIIVGQILDTEHNSETRKKWDIVFYVTAAFYLLGAIFFEIFGSAERQSWARVTINRSPDIELNQMSANGTTGRTKNGSQNETHFSRNRIFSRFKKSLDTESPEWVEFKKNTYSTPKCSIILVYVAILIDNLLLTSVVPVIPDYLNKISADSNDTITLSMPLFKSLIEINSSNTGDMTRIYNNIISMHSNTVFDDENGRIGFLLSTKAFVQMICNFF</sequence>
<evidence type="ECO:0000259" key="6">
    <source>
        <dbReference type="PROSITE" id="PS50850"/>
    </source>
</evidence>
<evidence type="ECO:0000313" key="8">
    <source>
        <dbReference type="Proteomes" id="UP000759131"/>
    </source>
</evidence>
<feature type="domain" description="Major facilitator superfamily (MFS) profile" evidence="6">
    <location>
        <begin position="1"/>
        <end position="73"/>
    </location>
</feature>
<keyword evidence="8" id="KW-1185">Reference proteome</keyword>
<dbReference type="GO" id="GO:0022857">
    <property type="term" value="F:transmembrane transporter activity"/>
    <property type="evidence" value="ECO:0007669"/>
    <property type="project" value="InterPro"/>
</dbReference>
<dbReference type="GO" id="GO:0006820">
    <property type="term" value="P:monoatomic anion transport"/>
    <property type="evidence" value="ECO:0007669"/>
    <property type="project" value="TreeGrafter"/>
</dbReference>
<evidence type="ECO:0000256" key="1">
    <source>
        <dbReference type="ARBA" id="ARBA00004141"/>
    </source>
</evidence>
<evidence type="ECO:0000256" key="3">
    <source>
        <dbReference type="ARBA" id="ARBA00022989"/>
    </source>
</evidence>
<name>A0A7R9QFE1_9ACAR</name>
<evidence type="ECO:0000256" key="5">
    <source>
        <dbReference type="SAM" id="Phobius"/>
    </source>
</evidence>
<proteinExistence type="predicted"/>